<dbReference type="GO" id="GO:0000307">
    <property type="term" value="C:cyclin-dependent protein kinase holoenzyme complex"/>
    <property type="evidence" value="ECO:0007669"/>
    <property type="project" value="TreeGrafter"/>
</dbReference>
<accession>A0A8H7Q2Z4</accession>
<feature type="compositionally biased region" description="Polar residues" evidence="1">
    <location>
        <begin position="236"/>
        <end position="273"/>
    </location>
</feature>
<dbReference type="Gene3D" id="1.10.472.10">
    <property type="entry name" value="Cyclin-like"/>
    <property type="match status" value="1"/>
</dbReference>
<proteinExistence type="predicted"/>
<dbReference type="Proteomes" id="UP000654370">
    <property type="component" value="Unassembled WGS sequence"/>
</dbReference>
<dbReference type="AlphaFoldDB" id="A0A8H7Q2Z4"/>
<name>A0A8H7Q2Z4_MORIS</name>
<feature type="region of interest" description="Disordered" evidence="1">
    <location>
        <begin position="184"/>
        <end position="366"/>
    </location>
</feature>
<keyword evidence="3" id="KW-1185">Reference proteome</keyword>
<gene>
    <name evidence="2" type="ORF">INT43_000881</name>
</gene>
<dbReference type="InterPro" id="IPR013922">
    <property type="entry name" value="Cyclin_PHO80-like"/>
</dbReference>
<organism evidence="2 3">
    <name type="scientific">Mortierella isabellina</name>
    <name type="common">Filamentous fungus</name>
    <name type="synonym">Umbelopsis isabellina</name>
    <dbReference type="NCBI Taxonomy" id="91625"/>
    <lineage>
        <taxon>Eukaryota</taxon>
        <taxon>Fungi</taxon>
        <taxon>Fungi incertae sedis</taxon>
        <taxon>Mucoromycota</taxon>
        <taxon>Mucoromycotina</taxon>
        <taxon>Umbelopsidomycetes</taxon>
        <taxon>Umbelopsidales</taxon>
        <taxon>Umbelopsidaceae</taxon>
        <taxon>Umbelopsis</taxon>
    </lineage>
</organism>
<reference evidence="2" key="1">
    <citation type="submission" date="2020-12" db="EMBL/GenBank/DDBJ databases">
        <title>Metabolic potential, ecology and presence of endohyphal bacteria is reflected in genomic diversity of Mucoromycotina.</title>
        <authorList>
            <person name="Muszewska A."/>
            <person name="Okrasinska A."/>
            <person name="Steczkiewicz K."/>
            <person name="Drgas O."/>
            <person name="Orlowska M."/>
            <person name="Perlinska-Lenart U."/>
            <person name="Aleksandrzak-Piekarczyk T."/>
            <person name="Szatraj K."/>
            <person name="Zielenkiewicz U."/>
            <person name="Pilsyk S."/>
            <person name="Malc E."/>
            <person name="Mieczkowski P."/>
            <person name="Kruszewska J.S."/>
            <person name="Biernat P."/>
            <person name="Pawlowska J."/>
        </authorList>
    </citation>
    <scope>NUCLEOTIDE SEQUENCE</scope>
    <source>
        <strain evidence="2">WA0000067209</strain>
    </source>
</reference>
<evidence type="ECO:0000256" key="1">
    <source>
        <dbReference type="SAM" id="MobiDB-lite"/>
    </source>
</evidence>
<dbReference type="EMBL" id="JAEPQZ010000002">
    <property type="protein sequence ID" value="KAG2184968.1"/>
    <property type="molecule type" value="Genomic_DNA"/>
</dbReference>
<dbReference type="OrthoDB" id="1060854at2759"/>
<evidence type="ECO:0000313" key="3">
    <source>
        <dbReference type="Proteomes" id="UP000654370"/>
    </source>
</evidence>
<dbReference type="Pfam" id="PF08613">
    <property type="entry name" value="Cyclin"/>
    <property type="match status" value="1"/>
</dbReference>
<dbReference type="PANTHER" id="PTHR15615">
    <property type="match status" value="1"/>
</dbReference>
<feature type="compositionally biased region" description="Basic and acidic residues" evidence="1">
    <location>
        <begin position="330"/>
        <end position="340"/>
    </location>
</feature>
<sequence>MSDAHFDLASFPASETIKMLTKILVKITRTNDRLCSASDEDMSRRPHEQSAMYTCFHARSIPTIDIHSYLSRILKYTPCSNEVFLSLLVYFDRMSRNDSNLRIDSFNIHRLIIAGVTVASKFFSDVFFTNCRYAKVGGLPSAELNTLELEFLHLNNFNLSVSIEELQQYGDQLLNHCLREEKLKRQAKPGSPSISHTSKTISSQPRKIEEVPPDINSQQSSNETENGSGDKKRLSKSNTISPNESEGSSRPPNISNNTDTSPKWANGRYNNSMRVPLMVDTKSSRLNSNENDSRTPYHRLSGSKFQQSTPNFSSPSRKLDALLDASFSSNERKLPSDTDHYLPTPPNSVSPQFQAHQSAIADSISK</sequence>
<dbReference type="GO" id="GO:0019901">
    <property type="term" value="F:protein kinase binding"/>
    <property type="evidence" value="ECO:0007669"/>
    <property type="project" value="InterPro"/>
</dbReference>
<dbReference type="GO" id="GO:0016538">
    <property type="term" value="F:cyclin-dependent protein serine/threonine kinase regulator activity"/>
    <property type="evidence" value="ECO:0007669"/>
    <property type="project" value="TreeGrafter"/>
</dbReference>
<feature type="compositionally biased region" description="Polar residues" evidence="1">
    <location>
        <begin position="192"/>
        <end position="205"/>
    </location>
</feature>
<protein>
    <submittedName>
        <fullName evidence="2">Uncharacterized protein</fullName>
    </submittedName>
</protein>
<dbReference type="GO" id="GO:0005634">
    <property type="term" value="C:nucleus"/>
    <property type="evidence" value="ECO:0007669"/>
    <property type="project" value="TreeGrafter"/>
</dbReference>
<dbReference type="PANTHER" id="PTHR15615:SF94">
    <property type="entry name" value="PHO85 CYCLIN-6-RELATED"/>
    <property type="match status" value="1"/>
</dbReference>
<feature type="compositionally biased region" description="Polar residues" evidence="1">
    <location>
        <begin position="303"/>
        <end position="316"/>
    </location>
</feature>
<evidence type="ECO:0000313" key="2">
    <source>
        <dbReference type="EMBL" id="KAG2184968.1"/>
    </source>
</evidence>
<comment type="caution">
    <text evidence="2">The sequence shown here is derived from an EMBL/GenBank/DDBJ whole genome shotgun (WGS) entry which is preliminary data.</text>
</comment>
<feature type="compositionally biased region" description="Polar residues" evidence="1">
    <location>
        <begin position="215"/>
        <end position="227"/>
    </location>
</feature>
<dbReference type="CDD" id="cd20558">
    <property type="entry name" value="CYCLIN_ScPCL7-like"/>
    <property type="match status" value="1"/>
</dbReference>